<feature type="transmembrane region" description="Helical" evidence="2">
    <location>
        <begin position="91"/>
        <end position="111"/>
    </location>
</feature>
<evidence type="ECO:0000313" key="3">
    <source>
        <dbReference type="EMBL" id="ABJ86633.1"/>
    </source>
</evidence>
<dbReference type="EC" id="7.1.1.-" evidence="2"/>
<dbReference type="AlphaFoldDB" id="Q01UN7"/>
<dbReference type="FunCoup" id="Q01UN7">
    <property type="interactions" value="369"/>
</dbReference>
<comment type="subcellular location">
    <subcellularLocation>
        <location evidence="2">Cell membrane</location>
        <topology evidence="2">Multi-pass membrane protein</topology>
    </subcellularLocation>
</comment>
<dbReference type="InterPro" id="IPR042106">
    <property type="entry name" value="Nuo/plastoQ_OxRdtase_6_NuoJ"/>
</dbReference>
<dbReference type="GO" id="GO:0005886">
    <property type="term" value="C:plasma membrane"/>
    <property type="evidence" value="ECO:0007669"/>
    <property type="project" value="UniProtKB-SubCell"/>
</dbReference>
<evidence type="ECO:0000256" key="1">
    <source>
        <dbReference type="ARBA" id="ARBA00005698"/>
    </source>
</evidence>
<dbReference type="InterPro" id="IPR001457">
    <property type="entry name" value="NADH_UbQ/plastoQ_OxRdtase_su6"/>
</dbReference>
<reference evidence="3" key="1">
    <citation type="submission" date="2006-10" db="EMBL/GenBank/DDBJ databases">
        <title>Complete sequence of Solibacter usitatus Ellin6076.</title>
        <authorList>
            <consortium name="US DOE Joint Genome Institute"/>
            <person name="Copeland A."/>
            <person name="Lucas S."/>
            <person name="Lapidus A."/>
            <person name="Barry K."/>
            <person name="Detter J.C."/>
            <person name="Glavina del Rio T."/>
            <person name="Hammon N."/>
            <person name="Israni S."/>
            <person name="Dalin E."/>
            <person name="Tice H."/>
            <person name="Pitluck S."/>
            <person name="Thompson L.S."/>
            <person name="Brettin T."/>
            <person name="Bruce D."/>
            <person name="Han C."/>
            <person name="Tapia R."/>
            <person name="Gilna P."/>
            <person name="Schmutz J."/>
            <person name="Larimer F."/>
            <person name="Land M."/>
            <person name="Hauser L."/>
            <person name="Kyrpides N."/>
            <person name="Mikhailova N."/>
            <person name="Janssen P.H."/>
            <person name="Kuske C.R."/>
            <person name="Richardson P."/>
        </authorList>
    </citation>
    <scope>NUCLEOTIDE SEQUENCE</scope>
    <source>
        <strain evidence="3">Ellin6076</strain>
    </source>
</reference>
<comment type="function">
    <text evidence="2">NDH-1 shuttles electrons from NADH, via FMN and iron-sulfur (Fe-S) centers, to quinones in the respiratory chain. Couples the redox reaction to proton translocation (for every two electrons transferred, four hydrogen ions are translocated across the cytoplasmic membrane), and thus conserves the redox energy in a proton gradient.</text>
</comment>
<dbReference type="Pfam" id="PF00499">
    <property type="entry name" value="Oxidored_q3"/>
    <property type="match status" value="1"/>
</dbReference>
<keyword evidence="2" id="KW-1003">Cell membrane</keyword>
<sequence>MLTDTILFYIFAVMVLAGGILTITRRSAVHSAISLIVSLLGVAGLYLLQQAEFLFAVQIVLYVGGIMVLFLFVIMLVNLDQAAKERQFNRQWSIALIAVALVGAQVGYFLYKGKGSFRIAEVIAPAAVTHNVEQVADSLFTEYLLPFEIASILLLVAVVGSVVMAKKRI</sequence>
<evidence type="ECO:0000256" key="2">
    <source>
        <dbReference type="RuleBase" id="RU004429"/>
    </source>
</evidence>
<dbReference type="GO" id="GO:0048038">
    <property type="term" value="F:quinone binding"/>
    <property type="evidence" value="ECO:0007669"/>
    <property type="project" value="UniProtKB-UniRule"/>
</dbReference>
<dbReference type="GO" id="GO:0008137">
    <property type="term" value="F:NADH dehydrogenase (ubiquinone) activity"/>
    <property type="evidence" value="ECO:0007669"/>
    <property type="project" value="UniProtKB-UniRule"/>
</dbReference>
<protein>
    <recommendedName>
        <fullName evidence="2">NADH-quinone oxidoreductase subunit J</fullName>
        <ecNumber evidence="2">7.1.1.-</ecNumber>
    </recommendedName>
</protein>
<keyword evidence="2" id="KW-0520">NAD</keyword>
<feature type="transmembrane region" description="Helical" evidence="2">
    <location>
        <begin position="6"/>
        <end position="24"/>
    </location>
</feature>
<dbReference type="KEGG" id="sus:Acid_5686"/>
<dbReference type="STRING" id="234267.Acid_5686"/>
<proteinExistence type="inferred from homology"/>
<organism evidence="3">
    <name type="scientific">Solibacter usitatus (strain Ellin6076)</name>
    <dbReference type="NCBI Taxonomy" id="234267"/>
    <lineage>
        <taxon>Bacteria</taxon>
        <taxon>Pseudomonadati</taxon>
        <taxon>Acidobacteriota</taxon>
        <taxon>Terriglobia</taxon>
        <taxon>Bryobacterales</taxon>
        <taxon>Solibacteraceae</taxon>
        <taxon>Candidatus Solibacter</taxon>
    </lineage>
</organism>
<dbReference type="InParanoid" id="Q01UN7"/>
<comment type="similarity">
    <text evidence="1 2">Belongs to the complex I subunit 6 family.</text>
</comment>
<keyword evidence="2" id="KW-0874">Quinone</keyword>
<keyword evidence="2" id="KW-0472">Membrane</keyword>
<name>Q01UN7_SOLUE</name>
<keyword evidence="2" id="KW-1133">Transmembrane helix</keyword>
<accession>Q01UN7</accession>
<dbReference type="Gene3D" id="1.20.120.1200">
    <property type="entry name" value="NADH-ubiquinone/plastoquinone oxidoreductase chain 6, subunit NuoJ"/>
    <property type="match status" value="1"/>
</dbReference>
<dbReference type="eggNOG" id="COG0839">
    <property type="taxonomic scope" value="Bacteria"/>
</dbReference>
<dbReference type="EMBL" id="CP000473">
    <property type="protein sequence ID" value="ABJ86633.1"/>
    <property type="molecule type" value="Genomic_DNA"/>
</dbReference>
<feature type="transmembrane region" description="Helical" evidence="2">
    <location>
        <begin position="31"/>
        <end position="49"/>
    </location>
</feature>
<gene>
    <name evidence="3" type="ordered locus">Acid_5686</name>
</gene>
<comment type="catalytic activity">
    <reaction evidence="2">
        <text>a quinone + NADH + 5 H(+)(in) = a quinol + NAD(+) + 4 H(+)(out)</text>
        <dbReference type="Rhea" id="RHEA:57888"/>
        <dbReference type="ChEBI" id="CHEBI:15378"/>
        <dbReference type="ChEBI" id="CHEBI:24646"/>
        <dbReference type="ChEBI" id="CHEBI:57540"/>
        <dbReference type="ChEBI" id="CHEBI:57945"/>
        <dbReference type="ChEBI" id="CHEBI:132124"/>
    </reaction>
</comment>
<keyword evidence="2" id="KW-0812">Transmembrane</keyword>
<feature type="transmembrane region" description="Helical" evidence="2">
    <location>
        <begin position="143"/>
        <end position="165"/>
    </location>
</feature>
<dbReference type="HOGENOM" id="CLU_085957_4_0_0"/>
<keyword evidence="3" id="KW-0830">Ubiquinone</keyword>
<dbReference type="PANTHER" id="PTHR33269:SF17">
    <property type="entry name" value="NADH-UBIQUINONE OXIDOREDUCTASE CHAIN 6"/>
    <property type="match status" value="1"/>
</dbReference>
<feature type="transmembrane region" description="Helical" evidence="2">
    <location>
        <begin position="55"/>
        <end position="79"/>
    </location>
</feature>
<dbReference type="PANTHER" id="PTHR33269">
    <property type="entry name" value="NADH-UBIQUINONE OXIDOREDUCTASE CHAIN 6"/>
    <property type="match status" value="1"/>
</dbReference>